<dbReference type="Pfam" id="PF07778">
    <property type="entry name" value="CENP-I"/>
    <property type="match status" value="2"/>
</dbReference>
<evidence type="ECO:0000256" key="2">
    <source>
        <dbReference type="ARBA" id="ARBA00004584"/>
    </source>
</evidence>
<reference evidence="7 8" key="1">
    <citation type="submission" date="2017-06" db="EMBL/GenBank/DDBJ databases">
        <title>Ant-infecting Ophiocordyceps genomes reveal a high diversity of potential behavioral manipulation genes and a possible major role for enterotoxins.</title>
        <authorList>
            <person name="De Bekker C."/>
            <person name="Evans H.C."/>
            <person name="Brachmann A."/>
            <person name="Hughes D.P."/>
        </authorList>
    </citation>
    <scope>NUCLEOTIDE SEQUENCE [LARGE SCALE GENOMIC DNA]</scope>
    <source>
        <strain evidence="7 8">Map16</strain>
    </source>
</reference>
<organism evidence="7 8">
    <name type="scientific">Ophiocordyceps camponoti-rufipedis</name>
    <dbReference type="NCBI Taxonomy" id="2004952"/>
    <lineage>
        <taxon>Eukaryota</taxon>
        <taxon>Fungi</taxon>
        <taxon>Dikarya</taxon>
        <taxon>Ascomycota</taxon>
        <taxon>Pezizomycotina</taxon>
        <taxon>Sordariomycetes</taxon>
        <taxon>Hypocreomycetidae</taxon>
        <taxon>Hypocreales</taxon>
        <taxon>Ophiocordycipitaceae</taxon>
        <taxon>Ophiocordyceps</taxon>
    </lineage>
</organism>
<keyword evidence="4" id="KW-0158">Chromosome</keyword>
<evidence type="ECO:0000256" key="3">
    <source>
        <dbReference type="ARBA" id="ARBA00005470"/>
    </source>
</evidence>
<evidence type="ECO:0000256" key="5">
    <source>
        <dbReference type="ARBA" id="ARBA00023242"/>
    </source>
</evidence>
<dbReference type="PANTHER" id="PTHR48208:SF2">
    <property type="entry name" value="CENTROMERE PROTEIN I"/>
    <property type="match status" value="1"/>
</dbReference>
<dbReference type="STRING" id="2004952.A0A2C5YMJ4"/>
<dbReference type="OrthoDB" id="6347512at2759"/>
<dbReference type="GO" id="GO:0005634">
    <property type="term" value="C:nucleus"/>
    <property type="evidence" value="ECO:0007669"/>
    <property type="project" value="UniProtKB-SubCell"/>
</dbReference>
<gene>
    <name evidence="7" type="ORF">CDD80_5209</name>
</gene>
<dbReference type="PANTHER" id="PTHR48208">
    <property type="entry name" value="CENTROMERE PROTEIN I"/>
    <property type="match status" value="1"/>
</dbReference>
<protein>
    <recommendedName>
        <fullName evidence="9">Mis6 domain protein</fullName>
    </recommendedName>
</protein>
<proteinExistence type="inferred from homology"/>
<evidence type="ECO:0000313" key="8">
    <source>
        <dbReference type="Proteomes" id="UP000226431"/>
    </source>
</evidence>
<comment type="caution">
    <text evidence="7">The sequence shown here is derived from an EMBL/GenBank/DDBJ whole genome shotgun (WGS) entry which is preliminary data.</text>
</comment>
<dbReference type="Proteomes" id="UP000226431">
    <property type="component" value="Unassembled WGS sequence"/>
</dbReference>
<accession>A0A2C5YMJ4</accession>
<evidence type="ECO:0000256" key="6">
    <source>
        <dbReference type="ARBA" id="ARBA00023328"/>
    </source>
</evidence>
<sequence>MYFASRVTSHLNTSIASASAEVKYLDPHHIGILQLNGMAPAGDTAIDLLVQDVIGASRIPPKSRSTSIKPTVARLATLAYERGLSDDALEQLVDLVATPSLLDQASLTTVARNLYPKGRIPPKVVLRVVSALGHGARKPSLGLQALLLRWLVMVFHVLEERAVLTRAYPVLFNLLDSDAIRLDLSRQTGNDPSIVGLLRVFKDYYPEIIVGEAVRGKASAFKHPDIHWRARLDEIQEAHQRHADGSSTGPRHGFRVNKPLHRSYSFIPSVQTSQATEVRHPPFRSSACPLMKRQDSVTLEEIDSVESFVQNLERLELPNQLVAVLADPLLQKLLMLRPGPESQRRVSNWLTSVLRDFVDGDGDEETLWSILAVVRDFVVQSKVLPPVFLDLFPQFADAWGGSGYRDIVFDLLSHAPMHDFAELYRHVFQPLEAAVQDDSPATQVALLSLYTNLFDSWITTLRSADEMPPNANQMMAPLIRHVSRLALTVLQTTPGVASESAILSFYEQTVRLVSDEVLKTHIRIELPPSVLVYTLFFSSSLATVSRLCTILACYKRGFETAMSTKARHDGSSRIDALSYDRAYVNRYNGFLMDMCNCFWRARAFSDTDTNARGCMVPRPTVTALEAYVSSVERGSSLATLLSISHSPVLCLHSIRRVRELEDSAAEPPRTRHAGPVTQGSLAKLAAAGGVKLSWQEYRIDVLRSLSDKSLPGVTELLKNTMTVLKNSMEARAGAQAAAASSQS</sequence>
<dbReference type="InterPro" id="IPR012485">
    <property type="entry name" value="CENP-I"/>
</dbReference>
<comment type="subcellular location">
    <subcellularLocation>
        <location evidence="2">Chromosome</location>
        <location evidence="2">Centromere</location>
    </subcellularLocation>
    <subcellularLocation>
        <location evidence="1">Nucleus</location>
    </subcellularLocation>
</comment>
<dbReference type="GO" id="GO:0000939">
    <property type="term" value="C:inner kinetochore"/>
    <property type="evidence" value="ECO:0007669"/>
    <property type="project" value="TreeGrafter"/>
</dbReference>
<keyword evidence="6" id="KW-0137">Centromere</keyword>
<dbReference type="AlphaFoldDB" id="A0A2C5YMJ4"/>
<dbReference type="GO" id="GO:0034080">
    <property type="term" value="P:CENP-A containing chromatin assembly"/>
    <property type="evidence" value="ECO:0007669"/>
    <property type="project" value="TreeGrafter"/>
</dbReference>
<dbReference type="SUPFAM" id="SSF48371">
    <property type="entry name" value="ARM repeat"/>
    <property type="match status" value="1"/>
</dbReference>
<evidence type="ECO:0008006" key="9">
    <source>
        <dbReference type="Google" id="ProtNLM"/>
    </source>
</evidence>
<evidence type="ECO:0000256" key="4">
    <source>
        <dbReference type="ARBA" id="ARBA00022454"/>
    </source>
</evidence>
<evidence type="ECO:0000313" key="7">
    <source>
        <dbReference type="EMBL" id="PHH79308.1"/>
    </source>
</evidence>
<dbReference type="EMBL" id="NJES01000050">
    <property type="protein sequence ID" value="PHH79308.1"/>
    <property type="molecule type" value="Genomic_DNA"/>
</dbReference>
<comment type="similarity">
    <text evidence="3">Belongs to the CENP-I/CTF3 family.</text>
</comment>
<evidence type="ECO:0000256" key="1">
    <source>
        <dbReference type="ARBA" id="ARBA00004123"/>
    </source>
</evidence>
<name>A0A2C5YMJ4_9HYPO</name>
<keyword evidence="5" id="KW-0539">Nucleus</keyword>
<keyword evidence="8" id="KW-1185">Reference proteome</keyword>
<dbReference type="GO" id="GO:0000070">
    <property type="term" value="P:mitotic sister chromatid segregation"/>
    <property type="evidence" value="ECO:0007669"/>
    <property type="project" value="TreeGrafter"/>
</dbReference>
<dbReference type="CDD" id="cd22647">
    <property type="entry name" value="CTF3_NTD_HEAT"/>
    <property type="match status" value="1"/>
</dbReference>
<dbReference type="InterPro" id="IPR016024">
    <property type="entry name" value="ARM-type_fold"/>
</dbReference>